<dbReference type="SUPFAM" id="SSF50998">
    <property type="entry name" value="Quinoprotein alcohol dehydrogenase-like"/>
    <property type="match status" value="1"/>
</dbReference>
<accession>A0A433XLE4</accession>
<evidence type="ECO:0000313" key="7">
    <source>
        <dbReference type="EMBL" id="RUT34881.1"/>
    </source>
</evidence>
<feature type="transmembrane region" description="Helical" evidence="5">
    <location>
        <begin position="69"/>
        <end position="85"/>
    </location>
</feature>
<dbReference type="SMART" id="SM00564">
    <property type="entry name" value="PQQ"/>
    <property type="match status" value="3"/>
</dbReference>
<evidence type="ECO:0000256" key="4">
    <source>
        <dbReference type="SAM" id="MobiDB-lite"/>
    </source>
</evidence>
<evidence type="ECO:0000256" key="5">
    <source>
        <dbReference type="SAM" id="Phobius"/>
    </source>
</evidence>
<dbReference type="CDD" id="cd10280">
    <property type="entry name" value="PQQ_mGDH"/>
    <property type="match status" value="1"/>
</dbReference>
<dbReference type="InterPro" id="IPR002372">
    <property type="entry name" value="PQQ_rpt_dom"/>
</dbReference>
<keyword evidence="8" id="KW-1185">Reference proteome</keyword>
<dbReference type="GO" id="GO:0048038">
    <property type="term" value="F:quinone binding"/>
    <property type="evidence" value="ECO:0007669"/>
    <property type="project" value="InterPro"/>
</dbReference>
<dbReference type="InterPro" id="IPR017511">
    <property type="entry name" value="PQQ_mDH"/>
</dbReference>
<feature type="transmembrane region" description="Helical" evidence="5">
    <location>
        <begin position="91"/>
        <end position="115"/>
    </location>
</feature>
<evidence type="ECO:0000256" key="3">
    <source>
        <dbReference type="ARBA" id="ARBA00023002"/>
    </source>
</evidence>
<dbReference type="Proteomes" id="UP000281547">
    <property type="component" value="Unassembled WGS sequence"/>
</dbReference>
<dbReference type="InterPro" id="IPR018391">
    <property type="entry name" value="PQQ_b-propeller_rpt"/>
</dbReference>
<name>A0A433XLE4_9HYPH</name>
<evidence type="ECO:0000313" key="8">
    <source>
        <dbReference type="Proteomes" id="UP000281547"/>
    </source>
</evidence>
<dbReference type="EMBL" id="RZNJ01000001">
    <property type="protein sequence ID" value="RUT34881.1"/>
    <property type="molecule type" value="Genomic_DNA"/>
</dbReference>
<keyword evidence="5" id="KW-0812">Transmembrane</keyword>
<evidence type="ECO:0000256" key="2">
    <source>
        <dbReference type="ARBA" id="ARBA00008156"/>
    </source>
</evidence>
<sequence>MPQSTTAARRGFSFWALLALAIIVIGFGLPIAAGGVWLITLGGSWYYAIAGLGLIVSGVLIFRRDIIGVWLYLAVYVGTLAWALWEVGVDGWALVPRVVAPTVILLLVLIAIPAMRRRSDQGLPRGAVTAGLAGIAAIGAAGFLYLSVEEGPVQAQQVTPETPTETNIVPPAAPPADETVPSGVEPFDAPQAPLPNLEPGDPIPDGPTLGADPAPGGPVEPEIVTPETTYALFETGVDWPAYGGTNHATRYSPLNQITRDNVDQLEVIWEFRTGDLPEGDEAFGNQNTPIKIGDRVLFCSALNKVFAVDAATGLEFWRYDPGVSTDAIGYNASCRGLAYYEAPNLTVGDLCATRVLMQTLDARLIALDVETGQLCADFGNGGIVNLLEGIGDSAPGFYSPTSPPTVVRNIAVVGSQVSDGQTREAPSGVIRGYNAETGVLEWAWDLGQPDLELPLAEGQVFTPGTPNMWTIASGDDALGLVYLPMGNSAVDYWGGDRSEEENTYSSALVAIDVTSGEVEWFYQTVHYDIWDYDLGSQGTLVDFPTENGPVPAVILPTKQAQFFIFDRATGEPLVEIEERPVPQGGVEPERLSPTQPFVVDFPDVLKPDIEERHMWGTTPLDQLWCRIQYRQASYQGRYTPPTSETHWIQYPGYNGGSDWGGVAVDTQRNIMVTNYNDTPNYNRLVPREEVDEIGVVPMGDPAYQSNPDTSVSPQVGAPYGIDVNAGWRVPFTGLLCKQPPYGGIAAIDLNTREVLWDRPFGTARKNGPFGIPSMLPLDIGTPNNGGAVVTATGLIFIGAATDDLIHAIDIETGETLWQDALPAGGQAGPMMYEAQGRQFLVINAGGHDFMETPIGDYFIAYALPE</sequence>
<dbReference type="Gene3D" id="2.140.10.10">
    <property type="entry name" value="Quinoprotein alcohol dehydrogenase-like superfamily"/>
    <property type="match status" value="1"/>
</dbReference>
<dbReference type="GO" id="GO:0016020">
    <property type="term" value="C:membrane"/>
    <property type="evidence" value="ECO:0007669"/>
    <property type="project" value="InterPro"/>
</dbReference>
<gene>
    <name evidence="7" type="ORF">EMQ25_02680</name>
</gene>
<dbReference type="PANTHER" id="PTHR32303">
    <property type="entry name" value="QUINOPROTEIN ALCOHOL DEHYDROGENASE (CYTOCHROME C)"/>
    <property type="match status" value="1"/>
</dbReference>
<protein>
    <submittedName>
        <fullName evidence="7">Membrane-bound PQQ-dependent dehydrogenase, glucose/quinate/shikimate family</fullName>
    </submittedName>
</protein>
<proteinExistence type="inferred from homology"/>
<dbReference type="InterPro" id="IPR011047">
    <property type="entry name" value="Quinoprotein_ADH-like_sf"/>
</dbReference>
<feature type="transmembrane region" description="Helical" evidence="5">
    <location>
        <begin position="45"/>
        <end position="62"/>
    </location>
</feature>
<keyword evidence="5" id="KW-1133">Transmembrane helix</keyword>
<evidence type="ECO:0000259" key="6">
    <source>
        <dbReference type="Pfam" id="PF01011"/>
    </source>
</evidence>
<dbReference type="AlphaFoldDB" id="A0A433XLE4"/>
<dbReference type="OrthoDB" id="9794322at2"/>
<feature type="domain" description="Pyrrolo-quinoline quinone repeat" evidence="6">
    <location>
        <begin position="239"/>
        <end position="839"/>
    </location>
</feature>
<dbReference type="RefSeq" id="WP_127187001.1">
    <property type="nucleotide sequence ID" value="NZ_RZNJ01000001.1"/>
</dbReference>
<keyword evidence="5" id="KW-0472">Membrane</keyword>
<feature type="region of interest" description="Disordered" evidence="4">
    <location>
        <begin position="159"/>
        <end position="212"/>
    </location>
</feature>
<evidence type="ECO:0000256" key="1">
    <source>
        <dbReference type="ARBA" id="ARBA00001931"/>
    </source>
</evidence>
<feature type="transmembrane region" description="Helical" evidence="5">
    <location>
        <begin position="127"/>
        <end position="148"/>
    </location>
</feature>
<keyword evidence="3" id="KW-0560">Oxidoreductase</keyword>
<dbReference type="PANTHER" id="PTHR32303:SF4">
    <property type="entry name" value="QUINOPROTEIN GLUCOSE DEHYDROGENASE"/>
    <property type="match status" value="1"/>
</dbReference>
<dbReference type="Pfam" id="PF01011">
    <property type="entry name" value="PQQ"/>
    <property type="match status" value="1"/>
</dbReference>
<comment type="similarity">
    <text evidence="2">Belongs to the bacterial PQQ dehydrogenase family.</text>
</comment>
<dbReference type="GO" id="GO:0008876">
    <property type="term" value="F:quinoprotein glucose dehydrogenase activity"/>
    <property type="evidence" value="ECO:0007669"/>
    <property type="project" value="TreeGrafter"/>
</dbReference>
<reference evidence="7 8" key="1">
    <citation type="journal article" date="2016" name="Int. J. Syst. Evol. Microbiol.">
        <title>Arsenicitalea aurantiaca gen. nov., sp. nov., a new member of the family Hyphomicrobiaceae, isolated from high-arsenic sediment.</title>
        <authorList>
            <person name="Mu Y."/>
            <person name="Zhou L."/>
            <person name="Zeng X.C."/>
            <person name="Liu L."/>
            <person name="Pan Y."/>
            <person name="Chen X."/>
            <person name="Wang J."/>
            <person name="Li S."/>
            <person name="Li W.J."/>
            <person name="Wang Y."/>
        </authorList>
    </citation>
    <scope>NUCLEOTIDE SEQUENCE [LARGE SCALE GENOMIC DNA]</scope>
    <source>
        <strain evidence="7 8">42-50</strain>
    </source>
</reference>
<feature type="transmembrane region" description="Helical" evidence="5">
    <location>
        <begin position="12"/>
        <end position="39"/>
    </location>
</feature>
<organism evidence="7 8">
    <name type="scientific">Arsenicitalea aurantiaca</name>
    <dbReference type="NCBI Taxonomy" id="1783274"/>
    <lineage>
        <taxon>Bacteria</taxon>
        <taxon>Pseudomonadati</taxon>
        <taxon>Pseudomonadota</taxon>
        <taxon>Alphaproteobacteria</taxon>
        <taxon>Hyphomicrobiales</taxon>
        <taxon>Devosiaceae</taxon>
        <taxon>Arsenicitalea</taxon>
    </lineage>
</organism>
<comment type="caution">
    <text evidence="7">The sequence shown here is derived from an EMBL/GenBank/DDBJ whole genome shotgun (WGS) entry which is preliminary data.</text>
</comment>
<comment type="cofactor">
    <cofactor evidence="1">
        <name>pyrroloquinoline quinone</name>
        <dbReference type="ChEBI" id="CHEBI:58442"/>
    </cofactor>
</comment>